<dbReference type="InterPro" id="IPR036291">
    <property type="entry name" value="NAD(P)-bd_dom_sf"/>
</dbReference>
<dbReference type="GO" id="GO:0016491">
    <property type="term" value="F:oxidoreductase activity"/>
    <property type="evidence" value="ECO:0007669"/>
    <property type="project" value="UniProtKB-KW"/>
</dbReference>
<dbReference type="SUPFAM" id="SSF55347">
    <property type="entry name" value="Glyceraldehyde-3-phosphate dehydrogenase-like, C-terminal domain"/>
    <property type="match status" value="1"/>
</dbReference>
<dbReference type="EMBL" id="JABBJJ010000235">
    <property type="protein sequence ID" value="NMO20293.1"/>
    <property type="molecule type" value="Genomic_DNA"/>
</dbReference>
<dbReference type="AlphaFoldDB" id="A0A848LRX9"/>
<dbReference type="RefSeq" id="WP_169349514.1">
    <property type="nucleotide sequence ID" value="NZ_JABBJJ010000235.1"/>
</dbReference>
<reference evidence="4 5" key="1">
    <citation type="submission" date="2020-04" db="EMBL/GenBank/DDBJ databases">
        <title>Draft genome of Pyxidicoccus fallax type strain.</title>
        <authorList>
            <person name="Whitworth D.E."/>
        </authorList>
    </citation>
    <scope>NUCLEOTIDE SEQUENCE [LARGE SCALE GENOMIC DNA]</scope>
    <source>
        <strain evidence="4 5">DSM 14698</strain>
    </source>
</reference>
<evidence type="ECO:0000256" key="1">
    <source>
        <dbReference type="ARBA" id="ARBA00023002"/>
    </source>
</evidence>
<dbReference type="GO" id="GO:0000166">
    <property type="term" value="F:nucleotide binding"/>
    <property type="evidence" value="ECO:0007669"/>
    <property type="project" value="InterPro"/>
</dbReference>
<dbReference type="SUPFAM" id="SSF51735">
    <property type="entry name" value="NAD(P)-binding Rossmann-fold domains"/>
    <property type="match status" value="1"/>
</dbReference>
<gene>
    <name evidence="4" type="ORF">HG543_36355</name>
</gene>
<dbReference type="PANTHER" id="PTHR43818">
    <property type="entry name" value="BCDNA.GH03377"/>
    <property type="match status" value="1"/>
</dbReference>
<name>A0A848LRX9_9BACT</name>
<dbReference type="Proteomes" id="UP000518300">
    <property type="component" value="Unassembled WGS sequence"/>
</dbReference>
<dbReference type="InterPro" id="IPR050463">
    <property type="entry name" value="Gfo/Idh/MocA_oxidrdct_glycsds"/>
</dbReference>
<dbReference type="Pfam" id="PF22685">
    <property type="entry name" value="Gal80p_C-like"/>
    <property type="match status" value="1"/>
</dbReference>
<comment type="caution">
    <text evidence="4">The sequence shown here is derived from an EMBL/GenBank/DDBJ whole genome shotgun (WGS) entry which is preliminary data.</text>
</comment>
<feature type="domain" description="Gfo/Idh/MocA-like oxidoreductase N-terminal" evidence="2">
    <location>
        <begin position="4"/>
        <end position="126"/>
    </location>
</feature>
<feature type="domain" description="Gal80p-like C-terminal" evidence="3">
    <location>
        <begin position="133"/>
        <end position="273"/>
    </location>
</feature>
<organism evidence="4 5">
    <name type="scientific">Pyxidicoccus fallax</name>
    <dbReference type="NCBI Taxonomy" id="394095"/>
    <lineage>
        <taxon>Bacteria</taxon>
        <taxon>Pseudomonadati</taxon>
        <taxon>Myxococcota</taxon>
        <taxon>Myxococcia</taxon>
        <taxon>Myxococcales</taxon>
        <taxon>Cystobacterineae</taxon>
        <taxon>Myxococcaceae</taxon>
        <taxon>Pyxidicoccus</taxon>
    </lineage>
</organism>
<proteinExistence type="predicted"/>
<evidence type="ECO:0000259" key="3">
    <source>
        <dbReference type="Pfam" id="PF22685"/>
    </source>
</evidence>
<dbReference type="Pfam" id="PF01408">
    <property type="entry name" value="GFO_IDH_MocA"/>
    <property type="match status" value="1"/>
</dbReference>
<keyword evidence="1" id="KW-0560">Oxidoreductase</keyword>
<dbReference type="Gene3D" id="3.30.360.10">
    <property type="entry name" value="Dihydrodipicolinate Reductase, domain 2"/>
    <property type="match status" value="1"/>
</dbReference>
<sequence length="366" mass="38610">MRRIRVGVIGASTRGGWATLTHLPALKALPPYEVTAVSTTRRDSAEETARRFGVPHAFDRAEALVAHPEVDLVVVSVRGPEHERLVRAAVDAGKHVLCEWPAGTSTAQTAAMLARAESAGVRHVVGLQRRLAPGVRYLKDLVADGYVGRLRSATLRVAIPMMGAQRPAAAAYTADAANGVNTLTILAAHYLDTLLAVVGGIRDVSAVVARQFDHTVLVETGESVPVTSPDQVLLSGTLQSGAVLSAHIEAGKRSGGDVGITLTGTEGDLVLRGDLTVAGTRGEGTPLETLPTPEHYLWLPASGLSGEPLEVAHLYAAFARDLAEGTRLAPTFHDALELHRLLDTLVEASETGRRMAVRSSAEARSP</sequence>
<dbReference type="Gene3D" id="3.40.50.720">
    <property type="entry name" value="NAD(P)-binding Rossmann-like Domain"/>
    <property type="match status" value="1"/>
</dbReference>
<dbReference type="InterPro" id="IPR000683">
    <property type="entry name" value="Gfo/Idh/MocA-like_OxRdtase_N"/>
</dbReference>
<evidence type="ECO:0000313" key="5">
    <source>
        <dbReference type="Proteomes" id="UP000518300"/>
    </source>
</evidence>
<protein>
    <submittedName>
        <fullName evidence="4">Gfo/Idh/MocA family oxidoreductase</fullName>
    </submittedName>
</protein>
<accession>A0A848LRX9</accession>
<evidence type="ECO:0000313" key="4">
    <source>
        <dbReference type="EMBL" id="NMO20293.1"/>
    </source>
</evidence>
<keyword evidence="5" id="KW-1185">Reference proteome</keyword>
<evidence type="ECO:0000259" key="2">
    <source>
        <dbReference type="Pfam" id="PF01408"/>
    </source>
</evidence>
<dbReference type="InterPro" id="IPR055080">
    <property type="entry name" value="Gal80p-like_C"/>
</dbReference>
<dbReference type="PANTHER" id="PTHR43818:SF11">
    <property type="entry name" value="BCDNA.GH03377"/>
    <property type="match status" value="1"/>
</dbReference>